<dbReference type="PANTHER" id="PTHR47338:SF5">
    <property type="entry name" value="ZN(II)2CYS6 TRANSCRIPTION FACTOR (EUROFUNG)"/>
    <property type="match status" value="1"/>
</dbReference>
<dbReference type="Proteomes" id="UP000187283">
    <property type="component" value="Unassembled WGS sequence"/>
</dbReference>
<dbReference type="OrthoDB" id="5545378at2759"/>
<evidence type="ECO:0000256" key="4">
    <source>
        <dbReference type="ARBA" id="ARBA00023163"/>
    </source>
</evidence>
<name>A0A1R1YBN4_9FUNG</name>
<evidence type="ECO:0000256" key="3">
    <source>
        <dbReference type="ARBA" id="ARBA00023015"/>
    </source>
</evidence>
<evidence type="ECO:0000256" key="1">
    <source>
        <dbReference type="ARBA" id="ARBA00004123"/>
    </source>
</evidence>
<organism evidence="6 7">
    <name type="scientific">Smittium culicis</name>
    <dbReference type="NCBI Taxonomy" id="133412"/>
    <lineage>
        <taxon>Eukaryota</taxon>
        <taxon>Fungi</taxon>
        <taxon>Fungi incertae sedis</taxon>
        <taxon>Zoopagomycota</taxon>
        <taxon>Kickxellomycotina</taxon>
        <taxon>Harpellomycetes</taxon>
        <taxon>Harpellales</taxon>
        <taxon>Legeriomycetaceae</taxon>
        <taxon>Smittium</taxon>
    </lineage>
</organism>
<keyword evidence="5" id="KW-0539">Nucleus</keyword>
<comment type="subcellular location">
    <subcellularLocation>
        <location evidence="1">Nucleus</location>
    </subcellularLocation>
</comment>
<sequence length="519" mass="61246">MTPIRLPEFLYKLKYNLFPEYFLYALLAAGIEAIHPISPDEEDRIDTKYASIATDIIKKTKDTSNPLIVWSTVLMAVYHWKTVDNNNFMYLANLSRLVVKKTKLYKVDVKKKILNLQTEYDLEFKRRIWWTYYLSFLGMCIFRAGFYIVEERDIIVNLPSDDFKWRYGGEVKECDPELISLNIAANNNFNNNSHFDCVCDLIKLFTLHRKISSFLNYRGLNSSTNLYKIYAKFGFYAKKLDNIKLQIDKKYEKVAFYNCMKTFESYSGINLFKKTELLEMTYLIKQMYNCCAVLLYQSELTRHFHSPLDHKRVKAAKIKCLKFSFKISELLSWKFNNIPLKHMCTILVPWEISTAAILMNLCFINDHESQFLTEDFYFSFIHKILQTTANYLTAHNLYSILKISYTIKQSAFKKNCQYTKLRDLMLKYSISNLDVDPWLVPRFSTFFNYNCCLLSNYNTLDIKEFLSTYEGEIPKNQSTTSSKSSPTIKNDYLEGIDDVEKLYIEFSKISRGYKFLESK</sequence>
<evidence type="ECO:0008006" key="8">
    <source>
        <dbReference type="Google" id="ProtNLM"/>
    </source>
</evidence>
<dbReference type="AlphaFoldDB" id="A0A1R1YBN4"/>
<proteinExistence type="predicted"/>
<keyword evidence="7" id="KW-1185">Reference proteome</keyword>
<keyword evidence="3" id="KW-0805">Transcription regulation</keyword>
<gene>
    <name evidence="6" type="ORF">AYI70_g1652</name>
</gene>
<accession>A0A1R1YBN4</accession>
<dbReference type="InterPro" id="IPR050815">
    <property type="entry name" value="TF_fung"/>
</dbReference>
<keyword evidence="4" id="KW-0804">Transcription</keyword>
<dbReference type="EMBL" id="LSSN01000362">
    <property type="protein sequence ID" value="OMJ24337.1"/>
    <property type="molecule type" value="Genomic_DNA"/>
</dbReference>
<keyword evidence="2" id="KW-0479">Metal-binding</keyword>
<dbReference type="GO" id="GO:0000981">
    <property type="term" value="F:DNA-binding transcription factor activity, RNA polymerase II-specific"/>
    <property type="evidence" value="ECO:0007669"/>
    <property type="project" value="InterPro"/>
</dbReference>
<dbReference type="CDD" id="cd12148">
    <property type="entry name" value="fungal_TF_MHR"/>
    <property type="match status" value="1"/>
</dbReference>
<reference evidence="6 7" key="1">
    <citation type="submission" date="2017-01" db="EMBL/GenBank/DDBJ databases">
        <authorList>
            <person name="Mah S.A."/>
            <person name="Swanson W.J."/>
            <person name="Moy G.W."/>
            <person name="Vacquier V.D."/>
        </authorList>
    </citation>
    <scope>NUCLEOTIDE SEQUENCE [LARGE SCALE GENOMIC DNA]</scope>
    <source>
        <strain evidence="6 7">GSMNP</strain>
    </source>
</reference>
<comment type="caution">
    <text evidence="6">The sequence shown here is derived from an EMBL/GenBank/DDBJ whole genome shotgun (WGS) entry which is preliminary data.</text>
</comment>
<evidence type="ECO:0000256" key="5">
    <source>
        <dbReference type="ARBA" id="ARBA00023242"/>
    </source>
</evidence>
<evidence type="ECO:0000313" key="7">
    <source>
        <dbReference type="Proteomes" id="UP000187283"/>
    </source>
</evidence>
<dbReference type="GO" id="GO:0046872">
    <property type="term" value="F:metal ion binding"/>
    <property type="evidence" value="ECO:0007669"/>
    <property type="project" value="UniProtKB-KW"/>
</dbReference>
<dbReference type="GO" id="GO:0005634">
    <property type="term" value="C:nucleus"/>
    <property type="evidence" value="ECO:0007669"/>
    <property type="project" value="UniProtKB-SubCell"/>
</dbReference>
<evidence type="ECO:0000313" key="6">
    <source>
        <dbReference type="EMBL" id="OMJ24337.1"/>
    </source>
</evidence>
<protein>
    <recommendedName>
        <fullName evidence="8">Transcription factor domain-containing protein</fullName>
    </recommendedName>
</protein>
<dbReference type="PANTHER" id="PTHR47338">
    <property type="entry name" value="ZN(II)2CYS6 TRANSCRIPTION FACTOR (EUROFUNG)-RELATED"/>
    <property type="match status" value="1"/>
</dbReference>
<evidence type="ECO:0000256" key="2">
    <source>
        <dbReference type="ARBA" id="ARBA00022723"/>
    </source>
</evidence>